<organism evidence="1 2">
    <name type="scientific">Agrotis segetum nuclear polyhedrosis virus</name>
    <name type="common">AsNPV</name>
    <dbReference type="NCBI Taxonomy" id="1962501"/>
    <lineage>
        <taxon>Viruses</taxon>
        <taxon>Viruses incertae sedis</taxon>
        <taxon>Naldaviricetes</taxon>
        <taxon>Lefavirales</taxon>
        <taxon>Baculoviridae</taxon>
        <taxon>Alphabaculovirus</taxon>
        <taxon>Alphabaculovirus agsegetum</taxon>
    </lineage>
</organism>
<dbReference type="KEGG" id="vg:3974272"/>
<dbReference type="GeneID" id="3974272"/>
<sequence length="160" mass="18498">MYTINNRYLEFDGIAVDLRHVNFSADGLNDHEYIIFINVQRAKFSNFKVYSDLSLESLAELVFTEAVCVTDGVPSTSRLGTLAECVVYNEPDHNKSLIIQLHDKARVIVAKTIYLGENYHQRVSGYVDFENRHDKLYVRPSSGLRDQLDREYEIKLLEFT</sequence>
<reference evidence="1 2" key="2">
    <citation type="journal article" date="2006" name="J. Gen. Virol.">
        <title>Genome sequence of an enhancin gene-rich nucleopolyhedrovirus (NPV) from Agrotis segetum: collinearity with Spodoptera exigua multiple NPV.</title>
        <authorList>
            <person name="Jakubowska A.K."/>
            <person name="Peters S.A."/>
            <person name="Ziemnicka J."/>
            <person name="Vlak J.M."/>
            <person name="van Oers M.M."/>
        </authorList>
    </citation>
    <scope>NUCLEOTIDE SEQUENCE [LARGE SCALE GENOMIC DNA]</scope>
</reference>
<dbReference type="InterPro" id="IPR009264">
    <property type="entry name" value="AcMNPV_Orf57"/>
</dbReference>
<evidence type="ECO:0000313" key="1">
    <source>
        <dbReference type="EMBL" id="AAZ38276.1"/>
    </source>
</evidence>
<reference evidence="2" key="1">
    <citation type="journal article" date="2005" name="J. Invertebr. Pathol.">
        <title>Molecular characterization of Agrotis segetum nucleopolyhedrovirus from Poland.</title>
        <authorList>
            <person name="Jakubowska A."/>
            <person name="van Oers M.M."/>
            <person name="Ziemnicka J."/>
            <person name="Lipa J.J."/>
            <person name="Vlak J.M."/>
        </authorList>
    </citation>
    <scope>NUCLEOTIDE SEQUENCE [LARGE SCALE GENOMIC DNA]</scope>
</reference>
<organismHost>
    <name type="scientific">Lepidoptera</name>
    <name type="common">moths &amp; butterflies</name>
    <dbReference type="NCBI Taxonomy" id="7088"/>
</organismHost>
<dbReference type="Proteomes" id="UP000204644">
    <property type="component" value="Segment"/>
</dbReference>
<dbReference type="RefSeq" id="YP_529780.1">
    <property type="nucleotide sequence ID" value="NC_007921.1"/>
</dbReference>
<protein>
    <submittedName>
        <fullName evidence="1">ORF-110</fullName>
    </submittedName>
</protein>
<dbReference type="EMBL" id="DQ123841">
    <property type="protein sequence ID" value="AAZ38276.1"/>
    <property type="molecule type" value="Genomic_DNA"/>
</dbReference>
<keyword evidence="2" id="KW-1185">Reference proteome</keyword>
<accession>Q287G2</accession>
<dbReference type="Pfam" id="PF06033">
    <property type="entry name" value="DUF918"/>
    <property type="match status" value="1"/>
</dbReference>
<proteinExistence type="predicted"/>
<evidence type="ECO:0000313" key="2">
    <source>
        <dbReference type="Proteomes" id="UP000204644"/>
    </source>
</evidence>
<dbReference type="OrthoDB" id="19330at10239"/>
<name>Q287G2_NPVAS</name>